<gene>
    <name evidence="1" type="ORF">KXQ929_LOCUS44857</name>
</gene>
<evidence type="ECO:0000313" key="2">
    <source>
        <dbReference type="Proteomes" id="UP000663868"/>
    </source>
</evidence>
<accession>A0A820H3H6</accession>
<dbReference type="Proteomes" id="UP000663868">
    <property type="component" value="Unassembled WGS sequence"/>
</dbReference>
<dbReference type="EMBL" id="CAJOBB010013297">
    <property type="protein sequence ID" value="CAF4288599.1"/>
    <property type="molecule type" value="Genomic_DNA"/>
</dbReference>
<evidence type="ECO:0000313" key="1">
    <source>
        <dbReference type="EMBL" id="CAF4288599.1"/>
    </source>
</evidence>
<reference evidence="1" key="1">
    <citation type="submission" date="2021-02" db="EMBL/GenBank/DDBJ databases">
        <authorList>
            <person name="Nowell W R."/>
        </authorList>
    </citation>
    <scope>NUCLEOTIDE SEQUENCE</scope>
</reference>
<organism evidence="1 2">
    <name type="scientific">Adineta steineri</name>
    <dbReference type="NCBI Taxonomy" id="433720"/>
    <lineage>
        <taxon>Eukaryota</taxon>
        <taxon>Metazoa</taxon>
        <taxon>Spiralia</taxon>
        <taxon>Gnathifera</taxon>
        <taxon>Rotifera</taxon>
        <taxon>Eurotatoria</taxon>
        <taxon>Bdelloidea</taxon>
        <taxon>Adinetida</taxon>
        <taxon>Adinetidae</taxon>
        <taxon>Adineta</taxon>
    </lineage>
</organism>
<dbReference type="AlphaFoldDB" id="A0A820H3H6"/>
<name>A0A820H3H6_9BILA</name>
<sequence>TQTISLPVNQLPTVTGQYVGVGFSTGGGSLYAVANRSQYFLSSVSNFSAVTSATYTNISQGIAFSFQLYISGVVFG</sequence>
<protein>
    <submittedName>
        <fullName evidence="1">Uncharacterized protein</fullName>
    </submittedName>
</protein>
<feature type="non-terminal residue" evidence="1">
    <location>
        <position position="1"/>
    </location>
</feature>
<proteinExistence type="predicted"/>
<comment type="caution">
    <text evidence="1">The sequence shown here is derived from an EMBL/GenBank/DDBJ whole genome shotgun (WGS) entry which is preliminary data.</text>
</comment>